<sequence>MKAQGSKGLFESMPRDTGRQAVLKTLLASKEPVKTRDLVVRTHEAHPEIHLDPKAASEIVQSAVREGLIDVAGKGQELRIQLTPYGSDVAKNID</sequence>
<dbReference type="AlphaFoldDB" id="A0A1L3SY66"/>
<organism evidence="1 2">
    <name type="scientific">Aquibium oceanicum</name>
    <dbReference type="NCBI Taxonomy" id="1670800"/>
    <lineage>
        <taxon>Bacteria</taxon>
        <taxon>Pseudomonadati</taxon>
        <taxon>Pseudomonadota</taxon>
        <taxon>Alphaproteobacteria</taxon>
        <taxon>Hyphomicrobiales</taxon>
        <taxon>Phyllobacteriaceae</taxon>
        <taxon>Aquibium</taxon>
    </lineage>
</organism>
<gene>
    <name evidence="1" type="ORF">BSQ44_24980</name>
</gene>
<dbReference type="STRING" id="1670800.BSQ44_24980"/>
<evidence type="ECO:0008006" key="3">
    <source>
        <dbReference type="Google" id="ProtNLM"/>
    </source>
</evidence>
<keyword evidence="2" id="KW-1185">Reference proteome</keyword>
<dbReference type="RefSeq" id="WP_072607710.1">
    <property type="nucleotide sequence ID" value="NZ_CP018171.1"/>
</dbReference>
<dbReference type="EMBL" id="CP018171">
    <property type="protein sequence ID" value="APH74255.1"/>
    <property type="molecule type" value="Genomic_DNA"/>
</dbReference>
<name>A0A1L3SY66_9HYPH</name>
<reference evidence="2" key="1">
    <citation type="submission" date="2016-11" db="EMBL/GenBank/DDBJ databases">
        <title>Mesorhizobium oceanicum sp. nov., isolated from deep seawater in South China Sea.</title>
        <authorList>
            <person name="Fu G.-Y."/>
        </authorList>
    </citation>
    <scope>NUCLEOTIDE SEQUENCE [LARGE SCALE GENOMIC DNA]</scope>
    <source>
        <strain evidence="2">B7</strain>
    </source>
</reference>
<accession>A0A1L3SY66</accession>
<dbReference type="KEGG" id="meso:BSQ44_24980"/>
<evidence type="ECO:0000313" key="1">
    <source>
        <dbReference type="EMBL" id="APH74255.1"/>
    </source>
</evidence>
<proteinExistence type="predicted"/>
<protein>
    <recommendedName>
        <fullName evidence="3">MarR family transcriptional regulator</fullName>
    </recommendedName>
</protein>
<evidence type="ECO:0000313" key="2">
    <source>
        <dbReference type="Proteomes" id="UP000182840"/>
    </source>
</evidence>
<dbReference type="Proteomes" id="UP000182840">
    <property type="component" value="Chromosome"/>
</dbReference>